<reference evidence="3 4" key="1">
    <citation type="submission" date="2016-10" db="EMBL/GenBank/DDBJ databases">
        <authorList>
            <person name="Varghese N."/>
            <person name="Submissions S."/>
        </authorList>
    </citation>
    <scope>NUCLEOTIDE SEQUENCE [LARGE SCALE GENOMIC DNA]</scope>
    <source>
        <strain evidence="3 4">CGMCC 1.3527</strain>
    </source>
</reference>
<evidence type="ECO:0000313" key="3">
    <source>
        <dbReference type="EMBL" id="SDE93290.1"/>
    </source>
</evidence>
<feature type="domain" description="DUF7974" evidence="2">
    <location>
        <begin position="43"/>
        <end position="178"/>
    </location>
</feature>
<dbReference type="RefSeq" id="WP_149797142.1">
    <property type="nucleotide sequence ID" value="NZ_FNBO01000001.1"/>
</dbReference>
<proteinExistence type="predicted"/>
<keyword evidence="4" id="KW-1185">Reference proteome</keyword>
<name>A0A1G7GYM8_9EURY</name>
<accession>A0A1G7GYM8</accession>
<sequence length="179" mass="20312">MRRIYESNALHRDDEEAHAPSEKERPTKLQALRSVPSSTLSDLLIPRRLRHLPVSVAVETPEDEYGVGEPVPFTVTLRNRLPLPISIPTVSPLLWEWTVDGNVEAAEVPIRDPPDEEGTLSFDRGERKEFRKRWDQLFRVSEREWEPADAGSHTIGVAVNATDAETRGLTDETTVRIVR</sequence>
<feature type="compositionally biased region" description="Basic and acidic residues" evidence="1">
    <location>
        <begin position="9"/>
        <end position="26"/>
    </location>
</feature>
<evidence type="ECO:0000259" key="2">
    <source>
        <dbReference type="Pfam" id="PF25929"/>
    </source>
</evidence>
<evidence type="ECO:0000313" key="4">
    <source>
        <dbReference type="Proteomes" id="UP000324020"/>
    </source>
</evidence>
<dbReference type="AlphaFoldDB" id="A0A1G7GYM8"/>
<evidence type="ECO:0000256" key="1">
    <source>
        <dbReference type="SAM" id="MobiDB-lite"/>
    </source>
</evidence>
<dbReference type="EMBL" id="FNBO01000001">
    <property type="protein sequence ID" value="SDE93290.1"/>
    <property type="molecule type" value="Genomic_DNA"/>
</dbReference>
<protein>
    <recommendedName>
        <fullName evidence="2">DUF7974 domain-containing protein</fullName>
    </recommendedName>
</protein>
<dbReference type="Proteomes" id="UP000324020">
    <property type="component" value="Unassembled WGS sequence"/>
</dbReference>
<dbReference type="OrthoDB" id="196304at2157"/>
<gene>
    <name evidence="3" type="ORF">SAMN04488067_101126</name>
</gene>
<feature type="region of interest" description="Disordered" evidence="1">
    <location>
        <begin position="1"/>
        <end position="26"/>
    </location>
</feature>
<dbReference type="InterPro" id="IPR058280">
    <property type="entry name" value="DUF7974"/>
</dbReference>
<dbReference type="Pfam" id="PF25929">
    <property type="entry name" value="DUF7974"/>
    <property type="match status" value="1"/>
</dbReference>
<organism evidence="3 4">
    <name type="scientific">Halorubrum xinjiangense</name>
    <dbReference type="NCBI Taxonomy" id="261291"/>
    <lineage>
        <taxon>Archaea</taxon>
        <taxon>Methanobacteriati</taxon>
        <taxon>Methanobacteriota</taxon>
        <taxon>Stenosarchaea group</taxon>
        <taxon>Halobacteria</taxon>
        <taxon>Halobacteriales</taxon>
        <taxon>Haloferacaceae</taxon>
        <taxon>Halorubrum</taxon>
    </lineage>
</organism>